<dbReference type="AlphaFoldDB" id="X1CGF7"/>
<reference evidence="1" key="1">
    <citation type="journal article" date="2014" name="Front. Microbiol.">
        <title>High frequency of phylogenetically diverse reductive dehalogenase-homologous genes in deep subseafloor sedimentary metagenomes.</title>
        <authorList>
            <person name="Kawai M."/>
            <person name="Futagami T."/>
            <person name="Toyoda A."/>
            <person name="Takaki Y."/>
            <person name="Nishi S."/>
            <person name="Hori S."/>
            <person name="Arai W."/>
            <person name="Tsubouchi T."/>
            <person name="Morono Y."/>
            <person name="Uchiyama I."/>
            <person name="Ito T."/>
            <person name="Fujiyama A."/>
            <person name="Inagaki F."/>
            <person name="Takami H."/>
        </authorList>
    </citation>
    <scope>NUCLEOTIDE SEQUENCE</scope>
    <source>
        <strain evidence="1">Expedition CK06-06</strain>
    </source>
</reference>
<dbReference type="EMBL" id="BART01012625">
    <property type="protein sequence ID" value="GAG83316.1"/>
    <property type="molecule type" value="Genomic_DNA"/>
</dbReference>
<proteinExistence type="predicted"/>
<feature type="non-terminal residue" evidence="1">
    <location>
        <position position="237"/>
    </location>
</feature>
<name>X1CGF7_9ZZZZ</name>
<protein>
    <recommendedName>
        <fullName evidence="2">Gingipain domain-containing protein</fullName>
    </recommendedName>
</protein>
<organism evidence="1">
    <name type="scientific">marine sediment metagenome</name>
    <dbReference type="NCBI Taxonomy" id="412755"/>
    <lineage>
        <taxon>unclassified sequences</taxon>
        <taxon>metagenomes</taxon>
        <taxon>ecological metagenomes</taxon>
    </lineage>
</organism>
<comment type="caution">
    <text evidence="1">The sequence shown here is derived from an EMBL/GenBank/DDBJ whole genome shotgun (WGS) entry which is preliminary data.</text>
</comment>
<accession>X1CGF7</accession>
<evidence type="ECO:0008006" key="2">
    <source>
        <dbReference type="Google" id="ProtNLM"/>
    </source>
</evidence>
<dbReference type="Pfam" id="PF19872">
    <property type="entry name" value="DUF6345"/>
    <property type="match status" value="1"/>
</dbReference>
<sequence length="237" mass="26642">MPVTNELTPSAPTGAYDDGFLEVGVEWIGLSHHKKPLYNNEVNTEGFYNWMGNVGGYSREFNWHEYSAWEEDFKDASFGGTDSEWVDAVDFAYIHTHGGPNGLGFTSWHDQSWLNFTEMRLGDGDLDTLAMDACKPLAWEDKDGVNVFERWAPALQGIHQVCGFASNSQNSPETGPRFGLYMTGFNILQSATIVNAWFRACLETENSEKVSAVFYATKSTNPYQPQWDDPIHDHAYG</sequence>
<dbReference type="InterPro" id="IPR045926">
    <property type="entry name" value="DUF6345"/>
</dbReference>
<evidence type="ECO:0000313" key="1">
    <source>
        <dbReference type="EMBL" id="GAG83316.1"/>
    </source>
</evidence>
<gene>
    <name evidence="1" type="ORF">S01H4_26248</name>
</gene>